<feature type="region of interest" description="Disordered" evidence="1">
    <location>
        <begin position="22"/>
        <end position="46"/>
    </location>
</feature>
<gene>
    <name evidence="2" type="ORF">HRR80_001040</name>
</gene>
<feature type="region of interest" description="Disordered" evidence="1">
    <location>
        <begin position="63"/>
        <end position="133"/>
    </location>
</feature>
<sequence>MADTTLDSNLIGRMLHVNCNQHHCGDKHSQPRPQPPSISNPINGNVPAPEYLHCGFWPRPLTPADVDEESHDPRGLHDHHNLGMGRSRPTTSTTSLRPDVPVPVPNNTAAGSLEPRSSEVDEDDFDDSDDEDDHEIIHKPVDEHHSVVTDQFSKAVDSWRSLLREEREGDSGLPAATTTTKKPYSIMRLFARQTANDSKNEESKGSECGGATTESARQSLFDQEIAAECRARSEIMEYIDALVDKGDYEDAYACIWPLEEYRRNGWAEEMIFAFPKECWEFVDMVRAREQQAK</sequence>
<feature type="region of interest" description="Disordered" evidence="1">
    <location>
        <begin position="193"/>
        <end position="216"/>
    </location>
</feature>
<organism evidence="2 3">
    <name type="scientific">Exophiala dermatitidis</name>
    <name type="common">Black yeast-like fungus</name>
    <name type="synonym">Wangiella dermatitidis</name>
    <dbReference type="NCBI Taxonomy" id="5970"/>
    <lineage>
        <taxon>Eukaryota</taxon>
        <taxon>Fungi</taxon>
        <taxon>Dikarya</taxon>
        <taxon>Ascomycota</taxon>
        <taxon>Pezizomycotina</taxon>
        <taxon>Eurotiomycetes</taxon>
        <taxon>Chaetothyriomycetidae</taxon>
        <taxon>Chaetothyriales</taxon>
        <taxon>Herpotrichiellaceae</taxon>
        <taxon>Exophiala</taxon>
    </lineage>
</organism>
<name>A0AAN6IY41_EXODE</name>
<comment type="caution">
    <text evidence="2">The sequence shown here is derived from an EMBL/GenBank/DDBJ whole genome shotgun (WGS) entry which is preliminary data.</text>
</comment>
<dbReference type="AlphaFoldDB" id="A0AAN6IY41"/>
<evidence type="ECO:0000256" key="1">
    <source>
        <dbReference type="SAM" id="MobiDB-lite"/>
    </source>
</evidence>
<evidence type="ECO:0000313" key="3">
    <source>
        <dbReference type="Proteomes" id="UP001161757"/>
    </source>
</evidence>
<evidence type="ECO:0000313" key="2">
    <source>
        <dbReference type="EMBL" id="KAJ8994318.1"/>
    </source>
</evidence>
<accession>A0AAN6IY41</accession>
<dbReference type="Proteomes" id="UP001161757">
    <property type="component" value="Unassembled WGS sequence"/>
</dbReference>
<dbReference type="EMBL" id="JAJGCB010000002">
    <property type="protein sequence ID" value="KAJ8994318.1"/>
    <property type="molecule type" value="Genomic_DNA"/>
</dbReference>
<feature type="compositionally biased region" description="Acidic residues" evidence="1">
    <location>
        <begin position="120"/>
        <end position="133"/>
    </location>
</feature>
<proteinExistence type="predicted"/>
<feature type="compositionally biased region" description="Low complexity" evidence="1">
    <location>
        <begin position="86"/>
        <end position="98"/>
    </location>
</feature>
<protein>
    <submittedName>
        <fullName evidence="2">Uncharacterized protein</fullName>
    </submittedName>
</protein>
<reference evidence="2" key="1">
    <citation type="submission" date="2023-01" db="EMBL/GenBank/DDBJ databases">
        <title>Exophiala dermititidis isolated from Cystic Fibrosis Patient.</title>
        <authorList>
            <person name="Kurbessoian T."/>
            <person name="Crocker A."/>
            <person name="Murante D."/>
            <person name="Hogan D.A."/>
            <person name="Stajich J.E."/>
        </authorList>
    </citation>
    <scope>NUCLEOTIDE SEQUENCE</scope>
    <source>
        <strain evidence="2">Ex8</strain>
    </source>
</reference>
<feature type="compositionally biased region" description="Basic and acidic residues" evidence="1">
    <location>
        <begin position="71"/>
        <end position="81"/>
    </location>
</feature>